<reference evidence="5" key="3">
    <citation type="submission" date="2018-04" db="EMBL/GenBank/DDBJ databases">
        <authorList>
            <person name="Illikoud N."/>
        </authorList>
    </citation>
    <scope>NUCLEOTIDE SEQUENCE [LARGE SCALE GENOMIC DNA]</scope>
</reference>
<dbReference type="SUPFAM" id="SSF89360">
    <property type="entry name" value="HesB-like domain"/>
    <property type="match status" value="1"/>
</dbReference>
<dbReference type="OrthoDB" id="1645729at2"/>
<dbReference type="STRING" id="2756.BFR44_08780"/>
<dbReference type="EMBL" id="CP023483">
    <property type="protein sequence ID" value="ATF26433.1"/>
    <property type="molecule type" value="Genomic_DNA"/>
</dbReference>
<dbReference type="KEGG" id="bths:CNY62_08580"/>
<dbReference type="AlphaFoldDB" id="A0A1D2K8N2"/>
<accession>A0A1D2K8N2</accession>
<name>A0A1D2K8N2_BROTH</name>
<reference evidence="3" key="2">
    <citation type="submission" date="2018-04" db="EMBL/GenBank/DDBJ databases">
        <authorList>
            <person name="Go L.Y."/>
            <person name="Mitchell J.A."/>
        </authorList>
    </citation>
    <scope>NUCLEOTIDE SEQUENCE</scope>
    <source>
        <strain evidence="3">BSAS1 3</strain>
    </source>
</reference>
<dbReference type="GeneID" id="66536854"/>
<sequence>MKINVTDQAMVFFEAEFDTERTPNIRLFAKYGGDSNIHHGFSVGITAELPEDPIVTVKVGDLNFYVEETDYWYFDGYDWNIDYDKKTDLLDFGPIVS</sequence>
<evidence type="ECO:0008006" key="6">
    <source>
        <dbReference type="Google" id="ProtNLM"/>
    </source>
</evidence>
<keyword evidence="4" id="KW-1185">Reference proteome</keyword>
<proteinExistence type="inferred from homology"/>
<protein>
    <recommendedName>
        <fullName evidence="6">FeS cluster biogenesis domain-containing protein</fullName>
    </recommendedName>
</protein>
<evidence type="ECO:0000313" key="4">
    <source>
        <dbReference type="Proteomes" id="UP000243591"/>
    </source>
</evidence>
<evidence type="ECO:0000313" key="2">
    <source>
        <dbReference type="EMBL" id="ATF26433.1"/>
    </source>
</evidence>
<gene>
    <name evidence="3" type="ORF">BTBSAS_10157</name>
    <name evidence="2" type="ORF">CNY62_08580</name>
</gene>
<dbReference type="InterPro" id="IPR008326">
    <property type="entry name" value="PdhI-like"/>
</dbReference>
<dbReference type="RefSeq" id="WP_029090679.1">
    <property type="nucleotide sequence ID" value="NZ_CBCPHX010000002.1"/>
</dbReference>
<evidence type="ECO:0000256" key="1">
    <source>
        <dbReference type="ARBA" id="ARBA00006718"/>
    </source>
</evidence>
<dbReference type="PIRSF" id="PIRSF034852">
    <property type="entry name" value="UCP034852"/>
    <property type="match status" value="1"/>
</dbReference>
<dbReference type="Proteomes" id="UP000270190">
    <property type="component" value="Unassembled WGS sequence"/>
</dbReference>
<organism evidence="2 4">
    <name type="scientific">Brochothrix thermosphacta</name>
    <name type="common">Microbacterium thermosphactum</name>
    <dbReference type="NCBI Taxonomy" id="2756"/>
    <lineage>
        <taxon>Bacteria</taxon>
        <taxon>Bacillati</taxon>
        <taxon>Bacillota</taxon>
        <taxon>Bacilli</taxon>
        <taxon>Bacillales</taxon>
        <taxon>Listeriaceae</taxon>
        <taxon>Brochothrix</taxon>
    </lineage>
</organism>
<dbReference type="InterPro" id="IPR035903">
    <property type="entry name" value="HesB-like_dom_sf"/>
</dbReference>
<comment type="similarity">
    <text evidence="1">Belongs to the HesB/IscA family.</text>
</comment>
<evidence type="ECO:0000313" key="5">
    <source>
        <dbReference type="Proteomes" id="UP000270190"/>
    </source>
</evidence>
<dbReference type="EMBL" id="OUNC01000001">
    <property type="protein sequence ID" value="SPP25869.1"/>
    <property type="molecule type" value="Genomic_DNA"/>
</dbReference>
<dbReference type="Proteomes" id="UP000243591">
    <property type="component" value="Chromosome"/>
</dbReference>
<evidence type="ECO:0000313" key="3">
    <source>
        <dbReference type="EMBL" id="SPP25869.1"/>
    </source>
</evidence>
<reference evidence="2 4" key="1">
    <citation type="submission" date="2017-09" db="EMBL/GenBank/DDBJ databases">
        <title>Complete Genome Sequences of Two Strains of the Meat Spoilage Bacterium Brochothrix thermosphacta Isolated from Ground Chicken.</title>
        <authorList>
            <person name="Paoli G.C."/>
            <person name="Wijey C."/>
            <person name="Chen C.-Y."/>
            <person name="Nguyen L."/>
            <person name="Yan X."/>
            <person name="Irwin P.L."/>
        </authorList>
    </citation>
    <scope>NUCLEOTIDE SEQUENCE [LARGE SCALE GENOMIC DNA]</scope>
    <source>
        <strain evidence="2 4">BI</strain>
    </source>
</reference>